<protein>
    <recommendedName>
        <fullName evidence="3">HNH endonuclease</fullName>
    </recommendedName>
</protein>
<proteinExistence type="predicted"/>
<evidence type="ECO:0000313" key="1">
    <source>
        <dbReference type="EMBL" id="MDA7425430.1"/>
    </source>
</evidence>
<dbReference type="Gene3D" id="3.30.40.220">
    <property type="match status" value="1"/>
</dbReference>
<dbReference type="EMBL" id="JAQIOY010000003">
    <property type="protein sequence ID" value="MDA7425430.1"/>
    <property type="molecule type" value="Genomic_DNA"/>
</dbReference>
<dbReference type="Proteomes" id="UP001210720">
    <property type="component" value="Unassembled WGS sequence"/>
</dbReference>
<keyword evidence="2" id="KW-1185">Reference proteome</keyword>
<evidence type="ECO:0008006" key="3">
    <source>
        <dbReference type="Google" id="ProtNLM"/>
    </source>
</evidence>
<dbReference type="RefSeq" id="WP_271432769.1">
    <property type="nucleotide sequence ID" value="NZ_JAQIOY010000003.1"/>
</dbReference>
<evidence type="ECO:0000313" key="2">
    <source>
        <dbReference type="Proteomes" id="UP001210720"/>
    </source>
</evidence>
<gene>
    <name evidence="1" type="ORF">PFY00_11885</name>
</gene>
<accession>A0ABT4XTZ6</accession>
<comment type="caution">
    <text evidence="1">The sequence shown here is derived from an EMBL/GenBank/DDBJ whole genome shotgun (WGS) entry which is preliminary data.</text>
</comment>
<organism evidence="1 2">
    <name type="scientific">Thalassococcus lentus</name>
    <dbReference type="NCBI Taxonomy" id="1210524"/>
    <lineage>
        <taxon>Bacteria</taxon>
        <taxon>Pseudomonadati</taxon>
        <taxon>Pseudomonadota</taxon>
        <taxon>Alphaproteobacteria</taxon>
        <taxon>Rhodobacterales</taxon>
        <taxon>Roseobacteraceae</taxon>
        <taxon>Thalassococcus</taxon>
    </lineage>
</organism>
<name>A0ABT4XTZ6_9RHOB</name>
<sequence length="306" mass="34869">MLFDIDNALSLPDIRNSVAKRDGVLERFGPLFRDPSRLTEQDYLDFLSLKHNHHWSGLERLGRPAADDMDNLRDAIATLIDESHRLSVRFDTAAAQIDGVNWATLTPILLVAYPDRYGVWNGTSEPEMRDRGVWPAFPRGATEGEKYELINAVLVHLAKDHGVDLWTLDALWWVSKLERQNTGHYKNDWFKAVWTMANQAEQTAKQSNGQTVDRTVKNKELRLSKEALIAHLNDLLDETDHRCAITGLALQPDGPDDQLRPSLDRVDSDGHYEAGNLQVVARFINMWKSDSDDGEFRRLMALVRNE</sequence>
<reference evidence="1 2" key="1">
    <citation type="submission" date="2023-01" db="EMBL/GenBank/DDBJ databases">
        <title>Thalassococcus onchidii sp. nov., isolated from a marine invertebrate from the South China Sea.</title>
        <authorList>
            <person name="Xu S."/>
            <person name="Liu Z."/>
            <person name="Xu Y."/>
        </authorList>
    </citation>
    <scope>NUCLEOTIDE SEQUENCE [LARGE SCALE GENOMIC DNA]</scope>
    <source>
        <strain evidence="1 2">KCTC 32084</strain>
    </source>
</reference>